<evidence type="ECO:0000313" key="2">
    <source>
        <dbReference type="Proteomes" id="UP000663823"/>
    </source>
</evidence>
<gene>
    <name evidence="1" type="ORF">OTI717_LOCUS26753</name>
</gene>
<accession>A0A819L2L1</accession>
<proteinExistence type="predicted"/>
<evidence type="ECO:0000313" key="1">
    <source>
        <dbReference type="EMBL" id="CAF3958084.1"/>
    </source>
</evidence>
<organism evidence="1 2">
    <name type="scientific">Rotaria sordida</name>
    <dbReference type="NCBI Taxonomy" id="392033"/>
    <lineage>
        <taxon>Eukaryota</taxon>
        <taxon>Metazoa</taxon>
        <taxon>Spiralia</taxon>
        <taxon>Gnathifera</taxon>
        <taxon>Rotifera</taxon>
        <taxon>Eurotatoria</taxon>
        <taxon>Bdelloidea</taxon>
        <taxon>Philodinida</taxon>
        <taxon>Philodinidae</taxon>
        <taxon>Rotaria</taxon>
    </lineage>
</organism>
<sequence>MLPLYQRERRSFIDGEALPISYELVSSTNTRNKRRTIDVEEDGSTLSAYFLLEKLIKEDLAKSEDMNRAPHVRALYAKTTQKLPRIVANTHLFFIAIHLLTSNDYELFNYVSFREGSGTANSINGLSSKFLEPAKNVVYNYMKMHFKIEKIEVGDVEVVGGKFIIDVTKEAILAGYNLFKYMQDIQLAVFDLSGLDGIVKTHLANSSRKVEEVRKQLTLRDAPSWAGIFSQSSKKSPNSKTTERGTKAIDTLLECGLIHQCNYLPKNSGLWKASPAEVLLSESLQIALYEYVRINVNQYEQLYEEWLYPSDLTTMTEPLIDHLISAPDIYAKYYHNYAPEKCTEFGLRIKKLERDGVIGKIEIDGKVKWKFINYHNPIDHEQNDNMNSYILNRIETCQLEEISSIEHGLKRKLTKLVERNEVIISPSSSFMVTPAKRTHREQHSIPSLEEGTTHFQNILSSNNNNITTSNLETKENEQNTSNNVKMDMHRIIASSQNTVDANTTDCVMFTSTVSTITTSNVTSNNSTLPSIHTKNCLAASSSDLGMTSNVTSHNEMVYLPMNVENIEPSPIPLCKSDKNLMDLIEITSSPAYPIDLLEPTGNTQVDIPIITSFFDDLSTYAKPASLFDDTEKQVNFNNVPATNSLTLSPILSLPIPTSAFSHTDSAASCNHLVNMDNDIPILQTSSEQHSPLA</sequence>
<protein>
    <submittedName>
        <fullName evidence="1">Uncharacterized protein</fullName>
    </submittedName>
</protein>
<dbReference type="Proteomes" id="UP000663823">
    <property type="component" value="Unassembled WGS sequence"/>
</dbReference>
<dbReference type="EMBL" id="CAJOAX010005719">
    <property type="protein sequence ID" value="CAF3958084.1"/>
    <property type="molecule type" value="Genomic_DNA"/>
</dbReference>
<reference evidence="1" key="1">
    <citation type="submission" date="2021-02" db="EMBL/GenBank/DDBJ databases">
        <authorList>
            <person name="Nowell W R."/>
        </authorList>
    </citation>
    <scope>NUCLEOTIDE SEQUENCE</scope>
</reference>
<name>A0A819L2L1_9BILA</name>
<comment type="caution">
    <text evidence="1">The sequence shown here is derived from an EMBL/GenBank/DDBJ whole genome shotgun (WGS) entry which is preliminary data.</text>
</comment>
<dbReference type="AlphaFoldDB" id="A0A819L2L1"/>